<proteinExistence type="predicted"/>
<sequence>MSYVSSFRINSWRSAKRRKDFLFGKCRMIYNNEGKCILESEFFVFHSYLIAYLIYFLKSDY</sequence>
<organism evidence="2 3">
    <name type="scientific">Bacteroides cellulosilyticus</name>
    <dbReference type="NCBI Taxonomy" id="246787"/>
    <lineage>
        <taxon>Bacteria</taxon>
        <taxon>Pseudomonadati</taxon>
        <taxon>Bacteroidota</taxon>
        <taxon>Bacteroidia</taxon>
        <taxon>Bacteroidales</taxon>
        <taxon>Bacteroidaceae</taxon>
        <taxon>Bacteroides</taxon>
    </lineage>
</organism>
<evidence type="ECO:0000313" key="2">
    <source>
        <dbReference type="EMBL" id="RGS37708.1"/>
    </source>
</evidence>
<keyword evidence="1" id="KW-1133">Transmembrane helix</keyword>
<gene>
    <name evidence="2" type="ORF">DWX97_08105</name>
</gene>
<keyword evidence="1" id="KW-0472">Membrane</keyword>
<feature type="transmembrane region" description="Helical" evidence="1">
    <location>
        <begin position="37"/>
        <end position="57"/>
    </location>
</feature>
<keyword evidence="1" id="KW-0812">Transmembrane</keyword>
<evidence type="ECO:0000256" key="1">
    <source>
        <dbReference type="SAM" id="Phobius"/>
    </source>
</evidence>
<dbReference type="AlphaFoldDB" id="A0A412IJL1"/>
<name>A0A412IJL1_9BACE</name>
<evidence type="ECO:0000313" key="3">
    <source>
        <dbReference type="Proteomes" id="UP000283341"/>
    </source>
</evidence>
<dbReference type="EMBL" id="QRVJ01000005">
    <property type="protein sequence ID" value="RGS37708.1"/>
    <property type="molecule type" value="Genomic_DNA"/>
</dbReference>
<reference evidence="2 3" key="1">
    <citation type="submission" date="2018-08" db="EMBL/GenBank/DDBJ databases">
        <title>A genome reference for cultivated species of the human gut microbiota.</title>
        <authorList>
            <person name="Zou Y."/>
            <person name="Xue W."/>
            <person name="Luo G."/>
        </authorList>
    </citation>
    <scope>NUCLEOTIDE SEQUENCE [LARGE SCALE GENOMIC DNA]</scope>
    <source>
        <strain evidence="2 3">AF22-3AC</strain>
    </source>
</reference>
<accession>A0A412IJL1</accession>
<protein>
    <submittedName>
        <fullName evidence="2">Uncharacterized protein</fullName>
    </submittedName>
</protein>
<dbReference type="Proteomes" id="UP000283341">
    <property type="component" value="Unassembled WGS sequence"/>
</dbReference>
<comment type="caution">
    <text evidence="2">The sequence shown here is derived from an EMBL/GenBank/DDBJ whole genome shotgun (WGS) entry which is preliminary data.</text>
</comment>